<keyword evidence="7 9" id="KW-0472">Membrane</keyword>
<feature type="transmembrane region" description="Helical" evidence="9">
    <location>
        <begin position="120"/>
        <end position="141"/>
    </location>
</feature>
<evidence type="ECO:0000256" key="1">
    <source>
        <dbReference type="ARBA" id="ARBA00004429"/>
    </source>
</evidence>
<dbReference type="Proteomes" id="UP000321272">
    <property type="component" value="Chromosome"/>
</dbReference>
<comment type="caution">
    <text evidence="9">Lacks conserved residue(s) required for the propagation of feature annotation.</text>
</comment>
<sequence>MSRASLSPWRERGATVCTALARPLVGLGVWVGHVTSWLVLLVMVMVLTTVTLNALGINEIVRWNDKIVLFGNALTINSVTELQWHLFGILTLFGGTYALHYDTHVRVDLVYQNLSPQGRAWVDILGHLILLIPFCLLVAWLTQHFVSMSYVSGEKSNYGGLTDRYLIKAMLPIGLAFLALGALGQIFDKLAIIFDPRRGDAKEPSEETAHG</sequence>
<feature type="transmembrane region" description="Helical" evidence="9">
    <location>
        <begin position="12"/>
        <end position="31"/>
    </location>
</feature>
<keyword evidence="3" id="KW-1003">Cell membrane</keyword>
<keyword evidence="6 9" id="KW-1133">Transmembrane helix</keyword>
<dbReference type="GO" id="GO:0022857">
    <property type="term" value="F:transmembrane transporter activity"/>
    <property type="evidence" value="ECO:0007669"/>
    <property type="project" value="UniProtKB-UniRule"/>
</dbReference>
<keyword evidence="4 9" id="KW-0997">Cell inner membrane</keyword>
<evidence type="ECO:0000313" key="11">
    <source>
        <dbReference type="EMBL" id="QEA38884.1"/>
    </source>
</evidence>
<comment type="subunit">
    <text evidence="9">The complex comprises the extracytoplasmic solute receptor protein and the two transmembrane proteins.</text>
</comment>
<dbReference type="PANTHER" id="PTHR35011:SF4">
    <property type="entry name" value="SLL1102 PROTEIN"/>
    <property type="match status" value="1"/>
</dbReference>
<dbReference type="EMBL" id="CP042382">
    <property type="protein sequence ID" value="QEA38884.1"/>
    <property type="molecule type" value="Genomic_DNA"/>
</dbReference>
<reference evidence="11 12" key="1">
    <citation type="submission" date="2019-06" db="EMBL/GenBank/DDBJ databases">
        <title>Genome analyses of bacteria isolated from kimchi.</title>
        <authorList>
            <person name="Lee S."/>
            <person name="Ahn S."/>
            <person name="Roh S."/>
        </authorList>
    </citation>
    <scope>NUCLEOTIDE SEQUENCE [LARGE SCALE GENOMIC DNA]</scope>
    <source>
        <strain evidence="11 12">CBA4606</strain>
    </source>
</reference>
<comment type="subcellular location">
    <subcellularLocation>
        <location evidence="1 9">Cell inner membrane</location>
        <topology evidence="1 9">Multi-pass membrane protein</topology>
    </subcellularLocation>
</comment>
<dbReference type="InterPro" id="IPR007387">
    <property type="entry name" value="TRAP_DctQ"/>
</dbReference>
<gene>
    <name evidence="11" type="ORF">FGL86_07220</name>
</gene>
<comment type="function">
    <text evidence="9">Part of the tripartite ATP-independent periplasmic (TRAP) transport system.</text>
</comment>
<feature type="transmembrane region" description="Helical" evidence="9">
    <location>
        <begin position="82"/>
        <end position="100"/>
    </location>
</feature>
<organism evidence="11 12">
    <name type="scientific">Pistricoccus aurantiacus</name>
    <dbReference type="NCBI Taxonomy" id="1883414"/>
    <lineage>
        <taxon>Bacteria</taxon>
        <taxon>Pseudomonadati</taxon>
        <taxon>Pseudomonadota</taxon>
        <taxon>Gammaproteobacteria</taxon>
        <taxon>Oceanospirillales</taxon>
        <taxon>Halomonadaceae</taxon>
        <taxon>Pistricoccus</taxon>
    </lineage>
</organism>
<evidence type="ECO:0000313" key="12">
    <source>
        <dbReference type="Proteomes" id="UP000321272"/>
    </source>
</evidence>
<evidence type="ECO:0000256" key="6">
    <source>
        <dbReference type="ARBA" id="ARBA00022989"/>
    </source>
</evidence>
<evidence type="ECO:0000259" key="10">
    <source>
        <dbReference type="Pfam" id="PF04290"/>
    </source>
</evidence>
<evidence type="ECO:0000256" key="7">
    <source>
        <dbReference type="ARBA" id="ARBA00023136"/>
    </source>
</evidence>
<dbReference type="InterPro" id="IPR055348">
    <property type="entry name" value="DctQ"/>
</dbReference>
<keyword evidence="2 9" id="KW-0813">Transport</keyword>
<keyword evidence="5 9" id="KW-0812">Transmembrane</keyword>
<evidence type="ECO:0000256" key="2">
    <source>
        <dbReference type="ARBA" id="ARBA00022448"/>
    </source>
</evidence>
<feature type="domain" description="Tripartite ATP-independent periplasmic transporters DctQ component" evidence="10">
    <location>
        <begin position="73"/>
        <end position="190"/>
    </location>
</feature>
<feature type="transmembrane region" description="Helical" evidence="9">
    <location>
        <begin position="165"/>
        <end position="187"/>
    </location>
</feature>
<evidence type="ECO:0000256" key="8">
    <source>
        <dbReference type="ARBA" id="ARBA00038436"/>
    </source>
</evidence>
<evidence type="ECO:0000256" key="5">
    <source>
        <dbReference type="ARBA" id="ARBA00022692"/>
    </source>
</evidence>
<proteinExistence type="inferred from homology"/>
<dbReference type="AlphaFoldDB" id="A0A5B8SRL7"/>
<protein>
    <recommendedName>
        <fullName evidence="9">TRAP transporter small permease protein</fullName>
    </recommendedName>
</protein>
<comment type="similarity">
    <text evidence="8 9">Belongs to the TRAP transporter small permease family.</text>
</comment>
<name>A0A5B8SRL7_9GAMM</name>
<dbReference type="OrthoDB" id="9795655at2"/>
<evidence type="ECO:0000256" key="3">
    <source>
        <dbReference type="ARBA" id="ARBA00022475"/>
    </source>
</evidence>
<evidence type="ECO:0000256" key="9">
    <source>
        <dbReference type="RuleBase" id="RU369079"/>
    </source>
</evidence>
<dbReference type="RefSeq" id="WP_147183940.1">
    <property type="nucleotide sequence ID" value="NZ_CP042382.1"/>
</dbReference>
<evidence type="ECO:0000256" key="4">
    <source>
        <dbReference type="ARBA" id="ARBA00022519"/>
    </source>
</evidence>
<feature type="transmembrane region" description="Helical" evidence="9">
    <location>
        <begin position="37"/>
        <end position="61"/>
    </location>
</feature>
<dbReference type="KEGG" id="paur:FGL86_07220"/>
<dbReference type="PANTHER" id="PTHR35011">
    <property type="entry name" value="2,3-DIKETO-L-GULONATE TRAP TRANSPORTER SMALL PERMEASE PROTEIN YIAM"/>
    <property type="match status" value="1"/>
</dbReference>
<dbReference type="Pfam" id="PF04290">
    <property type="entry name" value="DctQ"/>
    <property type="match status" value="1"/>
</dbReference>
<keyword evidence="12" id="KW-1185">Reference proteome</keyword>
<accession>A0A5B8SRL7</accession>
<dbReference type="GO" id="GO:0005886">
    <property type="term" value="C:plasma membrane"/>
    <property type="evidence" value="ECO:0007669"/>
    <property type="project" value="UniProtKB-SubCell"/>
</dbReference>